<dbReference type="RefSeq" id="WP_123270565.1">
    <property type="nucleotide sequence ID" value="NZ_RJJQ01000004.1"/>
</dbReference>
<name>A0A3M9MFA5_9MICO</name>
<dbReference type="Proteomes" id="UP000271678">
    <property type="component" value="Unassembled WGS sequence"/>
</dbReference>
<proteinExistence type="predicted"/>
<organism evidence="1 2">
    <name type="scientific">Flexivirga caeni</name>
    <dbReference type="NCBI Taxonomy" id="2294115"/>
    <lineage>
        <taxon>Bacteria</taxon>
        <taxon>Bacillati</taxon>
        <taxon>Actinomycetota</taxon>
        <taxon>Actinomycetes</taxon>
        <taxon>Micrococcales</taxon>
        <taxon>Dermacoccaceae</taxon>
        <taxon>Flexivirga</taxon>
    </lineage>
</organism>
<evidence type="ECO:0000313" key="1">
    <source>
        <dbReference type="EMBL" id="RNI23827.1"/>
    </source>
</evidence>
<accession>A0A3M9MFA5</accession>
<reference evidence="1 2" key="1">
    <citation type="submission" date="2018-11" db="EMBL/GenBank/DDBJ databases">
        <title>Draft genome of Simplicispira Flexivirga sp. BO-16.</title>
        <authorList>
            <person name="Im W.T."/>
        </authorList>
    </citation>
    <scope>NUCLEOTIDE SEQUENCE [LARGE SCALE GENOMIC DNA]</scope>
    <source>
        <strain evidence="1 2">BO-16</strain>
    </source>
</reference>
<protein>
    <submittedName>
        <fullName evidence="1">Addiction module protein</fullName>
    </submittedName>
</protein>
<dbReference type="EMBL" id="RJJQ01000004">
    <property type="protein sequence ID" value="RNI23827.1"/>
    <property type="molecule type" value="Genomic_DNA"/>
</dbReference>
<comment type="caution">
    <text evidence="1">The sequence shown here is derived from an EMBL/GenBank/DDBJ whole genome shotgun (WGS) entry which is preliminary data.</text>
</comment>
<gene>
    <name evidence="1" type="ORF">EFY87_06010</name>
</gene>
<dbReference type="AlphaFoldDB" id="A0A3M9MFA5"/>
<evidence type="ECO:0000313" key="2">
    <source>
        <dbReference type="Proteomes" id="UP000271678"/>
    </source>
</evidence>
<sequence length="84" mass="8920">MALGVAEVERALLALSPDERAAVIHAGLLSLHDGPTEVSPTDADAAWYAEVDRRLNEVLGGRVKLGSFESTRARFAAKYPASGQ</sequence>
<keyword evidence="2" id="KW-1185">Reference proteome</keyword>
<dbReference type="OrthoDB" id="8912983at2"/>